<dbReference type="InterPro" id="IPR029058">
    <property type="entry name" value="AB_hydrolase_fold"/>
</dbReference>
<dbReference type="PANTHER" id="PTHR43056:SF10">
    <property type="entry name" value="COCE_NOND FAMILY, PUTATIVE (AFU_ORTHOLOGUE AFUA_7G00600)-RELATED"/>
    <property type="match status" value="1"/>
</dbReference>
<dbReference type="InterPro" id="IPR008979">
    <property type="entry name" value="Galactose-bd-like_sf"/>
</dbReference>
<evidence type="ECO:0000256" key="1">
    <source>
        <dbReference type="ARBA" id="ARBA00022801"/>
    </source>
</evidence>
<dbReference type="OrthoDB" id="9806163at2"/>
<gene>
    <name evidence="3" type="primary">cocE_3</name>
    <name evidence="3" type="ORF">PIGHUM_03121</name>
</gene>
<evidence type="ECO:0000259" key="2">
    <source>
        <dbReference type="SMART" id="SM00939"/>
    </source>
</evidence>
<dbReference type="RefSeq" id="WP_124080505.1">
    <property type="nucleotide sequence ID" value="NZ_UWPJ01000024.1"/>
</dbReference>
<dbReference type="SUPFAM" id="SSF53474">
    <property type="entry name" value="alpha/beta-Hydrolases"/>
    <property type="match status" value="1"/>
</dbReference>
<dbReference type="Pfam" id="PF08530">
    <property type="entry name" value="PepX_C"/>
    <property type="match status" value="1"/>
</dbReference>
<dbReference type="Gene3D" id="1.10.3020.20">
    <property type="match status" value="1"/>
</dbReference>
<proteinExistence type="predicted"/>
<dbReference type="Gene3D" id="3.40.50.1820">
    <property type="entry name" value="alpha/beta hydrolase"/>
    <property type="match status" value="1"/>
</dbReference>
<dbReference type="SMART" id="SM00939">
    <property type="entry name" value="PepX_C"/>
    <property type="match status" value="1"/>
</dbReference>
<dbReference type="NCBIfam" id="TIGR00976">
    <property type="entry name" value="CocE_NonD"/>
    <property type="match status" value="1"/>
</dbReference>
<dbReference type="AlphaFoldDB" id="A0A3P4B551"/>
<dbReference type="Pfam" id="PF02129">
    <property type="entry name" value="Peptidase_S15"/>
    <property type="match status" value="1"/>
</dbReference>
<dbReference type="InterPro" id="IPR050585">
    <property type="entry name" value="Xaa-Pro_dipeptidyl-ppase/CocE"/>
</dbReference>
<protein>
    <submittedName>
        <fullName evidence="3">Cocaine esterase</fullName>
        <ecNumber evidence="3">3.1.1.84</ecNumber>
    </submittedName>
</protein>
<keyword evidence="4" id="KW-1185">Reference proteome</keyword>
<dbReference type="Gene3D" id="2.60.120.260">
    <property type="entry name" value="Galactose-binding domain-like"/>
    <property type="match status" value="1"/>
</dbReference>
<accession>A0A3P4B551</accession>
<dbReference type="Proteomes" id="UP000277294">
    <property type="component" value="Unassembled WGS sequence"/>
</dbReference>
<dbReference type="SUPFAM" id="SSF49785">
    <property type="entry name" value="Galactose-binding domain-like"/>
    <property type="match status" value="1"/>
</dbReference>
<evidence type="ECO:0000313" key="4">
    <source>
        <dbReference type="Proteomes" id="UP000277294"/>
    </source>
</evidence>
<dbReference type="EMBL" id="UWPJ01000024">
    <property type="protein sequence ID" value="VCU71041.1"/>
    <property type="molecule type" value="Genomic_DNA"/>
</dbReference>
<dbReference type="InterPro" id="IPR005674">
    <property type="entry name" value="CocE/Ser_esterase"/>
</dbReference>
<evidence type="ECO:0000313" key="3">
    <source>
        <dbReference type="EMBL" id="VCU71041.1"/>
    </source>
</evidence>
<sequence length="552" mass="62021">MTSSRPREATLRPTMTVEIPVRDGVRIAAAVYLPAGAAPAPALLAASPYRFDNNSVAPAPIFLWRETGPIDYYLDHGYAFVHMDVRGTGRSGGEYRYMCLKEQQDLYDVIEWIGRQDWCTGKVGGIGQSYYARMQWFMGIQNPPSLACIAPFDGNIDTYRSSAYTGGIFGEYPLHWYNSVARAVNQYPAEGPERLLDWDYTGEVRRHRLYDDFWRERAAAENIDKIEVPVFSIGVWSKVDLHLNGNIVGFQRTRSARKLLVLGSSDVAAAVADYSSEAFHDKYLRRFYDRWLKGIDNGADADAPVTYFVPGANQFRTAQDWPPDGIHYQEYFLAPGPTGSVASLNDGALREAPAGNDVQPTTFDYPNPNWRRGTVGFDSQGRPDRVRYALTFTTEPLADALEVTGPITLELYAGSSNTDTQFIVKLSEQYAQTEAERAEDAQPRSRIVSKGWLRASHRAMDEERSLEHAPWYLHTDPQPLTPGKVEKLVIAIMPTAHQFKKGSRIRLEISNGDSPVTDAPFHHAYAPWQMGTDTIHHDHGHPSRLSLPVMRR</sequence>
<dbReference type="EC" id="3.1.1.84" evidence="3"/>
<dbReference type="InterPro" id="IPR000383">
    <property type="entry name" value="Xaa-Pro-like_dom"/>
</dbReference>
<reference evidence="3 4" key="1">
    <citation type="submission" date="2018-10" db="EMBL/GenBank/DDBJ databases">
        <authorList>
            <person name="Criscuolo A."/>
        </authorList>
    </citation>
    <scope>NUCLEOTIDE SEQUENCE [LARGE SCALE GENOMIC DNA]</scope>
    <source>
        <strain evidence="3">DnA1</strain>
    </source>
</reference>
<keyword evidence="1 3" id="KW-0378">Hydrolase</keyword>
<feature type="domain" description="Xaa-Pro dipeptidyl-peptidase C-terminal" evidence="2">
    <location>
        <begin position="285"/>
        <end position="546"/>
    </location>
</feature>
<dbReference type="PANTHER" id="PTHR43056">
    <property type="entry name" value="PEPTIDASE S9 PROLYL OLIGOPEPTIDASE"/>
    <property type="match status" value="1"/>
</dbReference>
<dbReference type="GO" id="GO:0008239">
    <property type="term" value="F:dipeptidyl-peptidase activity"/>
    <property type="evidence" value="ECO:0007669"/>
    <property type="project" value="InterPro"/>
</dbReference>
<organism evidence="3 4">
    <name type="scientific">Pigmentiphaga humi</name>
    <dbReference type="NCBI Taxonomy" id="2478468"/>
    <lineage>
        <taxon>Bacteria</taxon>
        <taxon>Pseudomonadati</taxon>
        <taxon>Pseudomonadota</taxon>
        <taxon>Betaproteobacteria</taxon>
        <taxon>Burkholderiales</taxon>
        <taxon>Alcaligenaceae</taxon>
        <taxon>Pigmentiphaga</taxon>
    </lineage>
</organism>
<dbReference type="InterPro" id="IPR013736">
    <property type="entry name" value="Xaa-Pro_dipept_C"/>
</dbReference>
<name>A0A3P4B551_9BURK</name>